<organism evidence="1 2">
    <name type="scientific">Avena sativa</name>
    <name type="common">Oat</name>
    <dbReference type="NCBI Taxonomy" id="4498"/>
    <lineage>
        <taxon>Eukaryota</taxon>
        <taxon>Viridiplantae</taxon>
        <taxon>Streptophyta</taxon>
        <taxon>Embryophyta</taxon>
        <taxon>Tracheophyta</taxon>
        <taxon>Spermatophyta</taxon>
        <taxon>Magnoliopsida</taxon>
        <taxon>Liliopsida</taxon>
        <taxon>Poales</taxon>
        <taxon>Poaceae</taxon>
        <taxon>BOP clade</taxon>
        <taxon>Pooideae</taxon>
        <taxon>Poodae</taxon>
        <taxon>Poeae</taxon>
        <taxon>Poeae Chloroplast Group 1 (Aveneae type)</taxon>
        <taxon>Aveninae</taxon>
        <taxon>Avena</taxon>
    </lineage>
</organism>
<evidence type="ECO:0000313" key="2">
    <source>
        <dbReference type="Proteomes" id="UP001732700"/>
    </source>
</evidence>
<protein>
    <submittedName>
        <fullName evidence="1">Uncharacterized protein</fullName>
    </submittedName>
</protein>
<evidence type="ECO:0000313" key="1">
    <source>
        <dbReference type="EnsemblPlants" id="AVESA.00010b.r2.6CG1127190.2.CDS"/>
    </source>
</evidence>
<proteinExistence type="predicted"/>
<sequence length="412" mass="46482">MARFRPENCVIDRATDRHGIHEVAGPLLAGGVSLIGWRTGLLGEDEVRHALTDERRFRAHLEFRERAFRLVAPVLYAAAKSPVDLFRLIDSDVEQFDTHMVEHIMIRHSRHDGSSSLLRRRPAAADGDGSDGIGDAIDDGDDRGGSSGIGANIHDGGDSEIGGDKISIMRYLPRSIIRDIEDDQKRLYVQCCDAQRYFACWKLLMKLDFIQPDSDVEDVLEKLKSSTIWPGLKHDSDLRRCLEVNCFLRVSYDQLQNLPFNVATLFFPQGYMYFLKGYEKSRMGTVSSISEYESAALEEINSELSSLLHNHLDDYDWMLMEQYYDRVKLRQLARECATQARTIGVILVGEALPINPQVRTLPLIKRIQGRFRTGAASRRPWQLLAALATLATVTTAGGLRGMLRLDSERSRG</sequence>
<dbReference type="EnsemblPlants" id="AVESA.00010b.r2.6CG1127190.2">
    <property type="protein sequence ID" value="AVESA.00010b.r2.6CG1127190.2.CDS"/>
    <property type="gene ID" value="AVESA.00010b.r2.6CG1127190"/>
</dbReference>
<reference evidence="1" key="2">
    <citation type="submission" date="2025-09" db="UniProtKB">
        <authorList>
            <consortium name="EnsemblPlants"/>
        </authorList>
    </citation>
    <scope>IDENTIFICATION</scope>
</reference>
<dbReference type="Proteomes" id="UP001732700">
    <property type="component" value="Chromosome 6C"/>
</dbReference>
<accession>A0ACD5ZCV1</accession>
<reference evidence="1" key="1">
    <citation type="submission" date="2021-05" db="EMBL/GenBank/DDBJ databases">
        <authorList>
            <person name="Scholz U."/>
            <person name="Mascher M."/>
            <person name="Fiebig A."/>
        </authorList>
    </citation>
    <scope>NUCLEOTIDE SEQUENCE [LARGE SCALE GENOMIC DNA]</scope>
</reference>
<keyword evidence="2" id="KW-1185">Reference proteome</keyword>
<name>A0ACD5ZCV1_AVESA</name>